<keyword evidence="18" id="KW-1185">Reference proteome</keyword>
<evidence type="ECO:0000256" key="7">
    <source>
        <dbReference type="ARBA" id="ARBA00022949"/>
    </source>
</evidence>
<evidence type="ECO:0000256" key="1">
    <source>
        <dbReference type="ARBA" id="ARBA00004216"/>
    </source>
</evidence>
<protein>
    <recommendedName>
        <fullName evidence="12">Nexilin</fullName>
    </recommendedName>
    <alternativeName>
        <fullName evidence="13">F-actin-binding protein</fullName>
    </alternativeName>
</protein>
<evidence type="ECO:0000256" key="9">
    <source>
        <dbReference type="ARBA" id="ARBA00023212"/>
    </source>
</evidence>
<feature type="domain" description="Ig-like" evidence="16">
    <location>
        <begin position="529"/>
        <end position="617"/>
    </location>
</feature>
<evidence type="ECO:0000256" key="4">
    <source>
        <dbReference type="ARBA" id="ARBA00011385"/>
    </source>
</evidence>
<evidence type="ECO:0000256" key="2">
    <source>
        <dbReference type="ARBA" id="ARBA00004245"/>
    </source>
</evidence>
<feature type="region of interest" description="Disordered" evidence="15">
    <location>
        <begin position="137"/>
        <end position="173"/>
    </location>
</feature>
<evidence type="ECO:0000259" key="16">
    <source>
        <dbReference type="PROSITE" id="PS50835"/>
    </source>
</evidence>
<dbReference type="GO" id="GO:0005912">
    <property type="term" value="C:adherens junction"/>
    <property type="evidence" value="ECO:0007669"/>
    <property type="project" value="UniProtKB-SubCell"/>
</dbReference>
<dbReference type="GO" id="GO:0030018">
    <property type="term" value="C:Z disc"/>
    <property type="evidence" value="ECO:0007669"/>
    <property type="project" value="UniProtKB-SubCell"/>
</dbReference>
<dbReference type="PANTHER" id="PTHR21508">
    <property type="entry name" value="MITOGUARDIN"/>
    <property type="match status" value="1"/>
</dbReference>
<feature type="region of interest" description="Disordered" evidence="15">
    <location>
        <begin position="19"/>
        <end position="58"/>
    </location>
</feature>
<proteinExistence type="predicted"/>
<evidence type="ECO:0000313" key="18">
    <source>
        <dbReference type="Proteomes" id="UP000472275"/>
    </source>
</evidence>
<sequence>MAVEILLASSKPVQKSYVPKLHKGDVKDKFEAMQKAREERNQRRSRDEKQRRKEQYVREREWNRRKQEVIFFANILCKFAEMEKQRQEEERKRMEEERKRRIEQDMIEKRKIQRELAKKAQEEGDDSLLVTVVPVKPTKTPGKMKTNFENTGKKRAEQRERQDEETKLKHEEQKQCLKETKCLSFVTGENEDNETQEPLSPGKLKVTFEELERQRQENQRRQAEEEARQRLEEEKRAFEEARQQMVNTEFRPGKLRLSFEEIERQRREEEKRKAEEDARRRIEEEKRAFAEARKNMQVLDDESPEMFKTVSQESLIPGKLEINFEELLRQKMEEEKRRTEEERRQKLEMEKQEFQQLRQEMGELEEESETFELSKEYEELIKLKRSGSIQAKNLKSKFEKIGQLSQEEIQKKIEEERAKRRAMDEEIREREAEKFQEDDEVDVRPAKKSEAPFTHKVNMKARFEQMARAREEEEQRRIEEQKLLRMQFEQKEIDAALQKKREEEEEEEGSIINGSTCEDEEDQARSGAPWFKKSLKNTSVVDGEPVRFTVKITGEPKPEVTWWFEGEMLQDSEDYQYIERGETYCLYLPETFPEDEGEYMCKAVNNRGTSASTCILTIETDDY</sequence>
<comment type="function">
    <text evidence="11">Involved in regulating cell migration through association with the actin cytoskeleton. Has an essential role in the maintenance of Z line and sarcomere integrity.</text>
</comment>
<keyword evidence="14" id="KW-0175">Coiled coil</keyword>
<evidence type="ECO:0000256" key="8">
    <source>
        <dbReference type="ARBA" id="ARBA00023203"/>
    </source>
</evidence>
<dbReference type="Pfam" id="PF07679">
    <property type="entry name" value="I-set"/>
    <property type="match status" value="1"/>
</dbReference>
<dbReference type="GO" id="GO:0003779">
    <property type="term" value="F:actin binding"/>
    <property type="evidence" value="ECO:0007669"/>
    <property type="project" value="UniProtKB-KW"/>
</dbReference>
<feature type="coiled-coil region" evidence="14">
    <location>
        <begin position="72"/>
        <end position="122"/>
    </location>
</feature>
<dbReference type="GO" id="GO:0005856">
    <property type="term" value="C:cytoskeleton"/>
    <property type="evidence" value="ECO:0007669"/>
    <property type="project" value="UniProtKB-SubCell"/>
</dbReference>
<keyword evidence="10" id="KW-0393">Immunoglobulin domain</keyword>
<comment type="subcellular location">
    <subcellularLocation>
        <location evidence="3">Cell junction</location>
        <location evidence="3">Adherens junction</location>
    </subcellularLocation>
    <subcellularLocation>
        <location evidence="2">Cytoplasm</location>
        <location evidence="2">Cytoskeleton</location>
    </subcellularLocation>
    <subcellularLocation>
        <location evidence="1">Cytoplasm</location>
        <location evidence="1">Myofibril</location>
        <location evidence="1">Sarcomere</location>
        <location evidence="1">Z line</location>
    </subcellularLocation>
</comment>
<dbReference type="Ensembl" id="ENSACCT00020006330.1">
    <property type="protein sequence ID" value="ENSACCP00020006076.1"/>
    <property type="gene ID" value="ENSACCG00020004141.1"/>
</dbReference>
<reference evidence="17" key="2">
    <citation type="submission" date="2025-09" db="UniProtKB">
        <authorList>
            <consortium name="Ensembl"/>
        </authorList>
    </citation>
    <scope>IDENTIFICATION</scope>
</reference>
<evidence type="ECO:0000256" key="13">
    <source>
        <dbReference type="ARBA" id="ARBA00083857"/>
    </source>
</evidence>
<dbReference type="SMART" id="SM00409">
    <property type="entry name" value="IG"/>
    <property type="match status" value="1"/>
</dbReference>
<evidence type="ECO:0000256" key="11">
    <source>
        <dbReference type="ARBA" id="ARBA00058759"/>
    </source>
</evidence>
<feature type="region of interest" description="Disordered" evidence="15">
    <location>
        <begin position="416"/>
        <end position="459"/>
    </location>
</feature>
<evidence type="ECO:0000256" key="10">
    <source>
        <dbReference type="ARBA" id="ARBA00023319"/>
    </source>
</evidence>
<keyword evidence="5" id="KW-0963">Cytoplasm</keyword>
<feature type="compositionally biased region" description="Basic and acidic residues" evidence="15">
    <location>
        <begin position="151"/>
        <end position="173"/>
    </location>
</feature>
<dbReference type="Proteomes" id="UP000472275">
    <property type="component" value="Chromosome 12"/>
</dbReference>
<dbReference type="InterPro" id="IPR036179">
    <property type="entry name" value="Ig-like_dom_sf"/>
</dbReference>
<keyword evidence="9" id="KW-0206">Cytoskeleton</keyword>
<dbReference type="PROSITE" id="PS50835">
    <property type="entry name" value="IG_LIKE"/>
    <property type="match status" value="1"/>
</dbReference>
<dbReference type="PANTHER" id="PTHR21508:SF4">
    <property type="entry name" value="MITOGUARDIN 2"/>
    <property type="match status" value="1"/>
</dbReference>
<reference evidence="17" key="1">
    <citation type="submission" date="2025-08" db="UniProtKB">
        <authorList>
            <consortium name="Ensembl"/>
        </authorList>
    </citation>
    <scope>IDENTIFICATION</scope>
</reference>
<evidence type="ECO:0000256" key="5">
    <source>
        <dbReference type="ARBA" id="ARBA00022490"/>
    </source>
</evidence>
<organism evidence="17 18">
    <name type="scientific">Aquila chrysaetos chrysaetos</name>
    <dbReference type="NCBI Taxonomy" id="223781"/>
    <lineage>
        <taxon>Eukaryota</taxon>
        <taxon>Metazoa</taxon>
        <taxon>Chordata</taxon>
        <taxon>Craniata</taxon>
        <taxon>Vertebrata</taxon>
        <taxon>Euteleostomi</taxon>
        <taxon>Archelosauria</taxon>
        <taxon>Archosauria</taxon>
        <taxon>Dinosauria</taxon>
        <taxon>Saurischia</taxon>
        <taxon>Theropoda</taxon>
        <taxon>Coelurosauria</taxon>
        <taxon>Aves</taxon>
        <taxon>Neognathae</taxon>
        <taxon>Neoaves</taxon>
        <taxon>Telluraves</taxon>
        <taxon>Accipitrimorphae</taxon>
        <taxon>Accipitriformes</taxon>
        <taxon>Accipitridae</taxon>
        <taxon>Accipitrinae</taxon>
        <taxon>Aquila</taxon>
    </lineage>
</organism>
<evidence type="ECO:0000256" key="6">
    <source>
        <dbReference type="ARBA" id="ARBA00022553"/>
    </source>
</evidence>
<name>A0A663E218_AQUCH</name>
<keyword evidence="8" id="KW-0009">Actin-binding</keyword>
<comment type="subunit">
    <text evidence="4">Interacts with F-actin.</text>
</comment>
<evidence type="ECO:0000256" key="12">
    <source>
        <dbReference type="ARBA" id="ARBA00070929"/>
    </source>
</evidence>
<gene>
    <name evidence="17" type="primary">NEXN</name>
</gene>
<feature type="compositionally biased region" description="Basic and acidic residues" evidence="15">
    <location>
        <begin position="22"/>
        <end position="58"/>
    </location>
</feature>
<dbReference type="FunFam" id="2.60.40.10:FF:000164">
    <property type="entry name" value="nexilin isoform X1"/>
    <property type="match status" value="1"/>
</dbReference>
<evidence type="ECO:0000313" key="17">
    <source>
        <dbReference type="Ensembl" id="ENSACCP00020006076.1"/>
    </source>
</evidence>
<dbReference type="GO" id="GO:0008053">
    <property type="term" value="P:mitochondrial fusion"/>
    <property type="evidence" value="ECO:0007669"/>
    <property type="project" value="TreeGrafter"/>
</dbReference>
<accession>A0A663E218</accession>
<dbReference type="SUPFAM" id="SSF48726">
    <property type="entry name" value="Immunoglobulin"/>
    <property type="match status" value="1"/>
</dbReference>
<keyword evidence="6" id="KW-0597">Phosphoprotein</keyword>
<feature type="compositionally biased region" description="Basic and acidic residues" evidence="15">
    <location>
        <begin position="416"/>
        <end position="435"/>
    </location>
</feature>
<feature type="region of interest" description="Disordered" evidence="15">
    <location>
        <begin position="188"/>
        <end position="236"/>
    </location>
</feature>
<evidence type="ECO:0000256" key="15">
    <source>
        <dbReference type="SAM" id="MobiDB-lite"/>
    </source>
</evidence>
<feature type="region of interest" description="Disordered" evidence="15">
    <location>
        <begin position="498"/>
        <end position="524"/>
    </location>
</feature>
<dbReference type="InterPro" id="IPR013783">
    <property type="entry name" value="Ig-like_fold"/>
</dbReference>
<evidence type="ECO:0000256" key="3">
    <source>
        <dbReference type="ARBA" id="ARBA00004536"/>
    </source>
</evidence>
<dbReference type="InterPro" id="IPR003599">
    <property type="entry name" value="Ig_sub"/>
</dbReference>
<dbReference type="InterPro" id="IPR007110">
    <property type="entry name" value="Ig-like_dom"/>
</dbReference>
<dbReference type="AlphaFoldDB" id="A0A663E218"/>
<keyword evidence="7" id="KW-0965">Cell junction</keyword>
<dbReference type="GeneTree" id="ENSGT00730000111176"/>
<dbReference type="Gene3D" id="2.60.40.10">
    <property type="entry name" value="Immunoglobulins"/>
    <property type="match status" value="1"/>
</dbReference>
<evidence type="ECO:0000256" key="14">
    <source>
        <dbReference type="SAM" id="Coils"/>
    </source>
</evidence>
<dbReference type="InterPro" id="IPR013098">
    <property type="entry name" value="Ig_I-set"/>
</dbReference>
<feature type="compositionally biased region" description="Basic and acidic residues" evidence="15">
    <location>
        <begin position="206"/>
        <end position="236"/>
    </location>
</feature>